<dbReference type="PANTHER" id="PTHR14068:SF0">
    <property type="entry name" value="EUKARYOTIC TRANSLATION INITIATION FACTOR 3 SUBUNIT B"/>
    <property type="match status" value="1"/>
</dbReference>
<sequence length="252" mass="28853">MPAKISASDGDQKNNLREEDLLEFEEGFGNITVVDNLPQEPKGKFEKLEGVIRKIYSQVGLIKGGGLWMPTDPATEKTPGYCFVEYNTPQVKLVDILQKRSIWWQTVATNVVILMILILFDMRTEKVMRDYKGSADEFAVGGTGGVTGFRGLLSGIARNQLPLFKKCEAEDRDVLLPLLSEQDREKQKAPKEEWDRWDSEWNRLHNDEESKRQMLRDCKVSGREEGYEDEKVGVNDLLDILKEVVSFDYEQD</sequence>
<dbReference type="InterPro" id="IPR012677">
    <property type="entry name" value="Nucleotide-bd_a/b_plait_sf"/>
</dbReference>
<evidence type="ECO:0000256" key="1">
    <source>
        <dbReference type="ARBA" id="ARBA00022490"/>
    </source>
</evidence>
<proteinExistence type="predicted"/>
<dbReference type="InterPro" id="IPR011400">
    <property type="entry name" value="EIF3B"/>
</dbReference>
<keyword evidence="4" id="KW-0648">Protein biosynthesis</keyword>
<dbReference type="GO" id="GO:0005852">
    <property type="term" value="C:eukaryotic translation initiation factor 3 complex"/>
    <property type="evidence" value="ECO:0007669"/>
    <property type="project" value="InterPro"/>
</dbReference>
<keyword evidence="5" id="KW-0472">Membrane</keyword>
<feature type="transmembrane region" description="Helical" evidence="5">
    <location>
        <begin position="102"/>
        <end position="120"/>
    </location>
</feature>
<dbReference type="GO" id="GO:0031369">
    <property type="term" value="F:translation initiation factor binding"/>
    <property type="evidence" value="ECO:0007669"/>
    <property type="project" value="InterPro"/>
</dbReference>
<keyword evidence="3" id="KW-0694">RNA-binding</keyword>
<evidence type="ECO:0000313" key="7">
    <source>
        <dbReference type="Proteomes" id="UP001279734"/>
    </source>
</evidence>
<gene>
    <name evidence="6" type="ORF">Nepgr_029154</name>
</gene>
<reference evidence="6" key="1">
    <citation type="submission" date="2023-05" db="EMBL/GenBank/DDBJ databases">
        <title>Nepenthes gracilis genome sequencing.</title>
        <authorList>
            <person name="Fukushima K."/>
        </authorList>
    </citation>
    <scope>NUCLEOTIDE SEQUENCE</scope>
    <source>
        <strain evidence="6">SING2019-196</strain>
    </source>
</reference>
<keyword evidence="1" id="KW-0963">Cytoplasm</keyword>
<dbReference type="GO" id="GO:0003743">
    <property type="term" value="F:translation initiation factor activity"/>
    <property type="evidence" value="ECO:0007669"/>
    <property type="project" value="UniProtKB-KW"/>
</dbReference>
<dbReference type="Proteomes" id="UP001279734">
    <property type="component" value="Unassembled WGS sequence"/>
</dbReference>
<organism evidence="6 7">
    <name type="scientific">Nepenthes gracilis</name>
    <name type="common">Slender pitcher plant</name>
    <dbReference type="NCBI Taxonomy" id="150966"/>
    <lineage>
        <taxon>Eukaryota</taxon>
        <taxon>Viridiplantae</taxon>
        <taxon>Streptophyta</taxon>
        <taxon>Embryophyta</taxon>
        <taxon>Tracheophyta</taxon>
        <taxon>Spermatophyta</taxon>
        <taxon>Magnoliopsida</taxon>
        <taxon>eudicotyledons</taxon>
        <taxon>Gunneridae</taxon>
        <taxon>Pentapetalae</taxon>
        <taxon>Caryophyllales</taxon>
        <taxon>Nepenthaceae</taxon>
        <taxon>Nepenthes</taxon>
    </lineage>
</organism>
<evidence type="ECO:0000313" key="6">
    <source>
        <dbReference type="EMBL" id="GMH27311.1"/>
    </source>
</evidence>
<name>A0AAD3TDN1_NEPGR</name>
<keyword evidence="5" id="KW-1133">Transmembrane helix</keyword>
<dbReference type="EMBL" id="BSYO01000032">
    <property type="protein sequence ID" value="GMH27311.1"/>
    <property type="molecule type" value="Genomic_DNA"/>
</dbReference>
<evidence type="ECO:0000256" key="4">
    <source>
        <dbReference type="ARBA" id="ARBA00022917"/>
    </source>
</evidence>
<keyword evidence="2" id="KW-0396">Initiation factor</keyword>
<comment type="caution">
    <text evidence="6">The sequence shown here is derived from an EMBL/GenBank/DDBJ whole genome shotgun (WGS) entry which is preliminary data.</text>
</comment>
<dbReference type="AlphaFoldDB" id="A0AAD3TDN1"/>
<dbReference type="PANTHER" id="PTHR14068">
    <property type="entry name" value="EUKARYOTIC TRANSLATION INITIATION FACTOR 3 EIF3 -RELATED"/>
    <property type="match status" value="1"/>
</dbReference>
<keyword evidence="5" id="KW-0812">Transmembrane</keyword>
<dbReference type="Gene3D" id="3.30.70.330">
    <property type="match status" value="1"/>
</dbReference>
<evidence type="ECO:0008006" key="8">
    <source>
        <dbReference type="Google" id="ProtNLM"/>
    </source>
</evidence>
<protein>
    <recommendedName>
        <fullName evidence="8">Eukaryotic translation initiation factor 3 subunit B</fullName>
    </recommendedName>
</protein>
<dbReference type="GO" id="GO:0003723">
    <property type="term" value="F:RNA binding"/>
    <property type="evidence" value="ECO:0007669"/>
    <property type="project" value="UniProtKB-KW"/>
</dbReference>
<evidence type="ECO:0000256" key="2">
    <source>
        <dbReference type="ARBA" id="ARBA00022540"/>
    </source>
</evidence>
<accession>A0AAD3TDN1</accession>
<keyword evidence="7" id="KW-1185">Reference proteome</keyword>
<evidence type="ECO:0000256" key="5">
    <source>
        <dbReference type="SAM" id="Phobius"/>
    </source>
</evidence>
<evidence type="ECO:0000256" key="3">
    <source>
        <dbReference type="ARBA" id="ARBA00022884"/>
    </source>
</evidence>